<sequence length="98" mass="10670">MQKISADPLKDCPACQSEGLERLVSAAGFRLAGGGWYETDFKTGSKRTWSLTVRLPLQILLNQVIPVLLPRALLPVTKAPQHNCGSQGRDARDILIAT</sequence>
<dbReference type="NCBIfam" id="TIGR02605">
    <property type="entry name" value="CxxC_CxxC_SSSS"/>
    <property type="match status" value="1"/>
</dbReference>
<dbReference type="AlphaFoldDB" id="A0A455UBF2"/>
<gene>
    <name evidence="1" type="ORF">HSBAA_31970</name>
</gene>
<dbReference type="InterPro" id="IPR013429">
    <property type="entry name" value="Regulatory_FmdB_Zinc_ribbon"/>
</dbReference>
<dbReference type="Proteomes" id="UP000320231">
    <property type="component" value="Chromosome"/>
</dbReference>
<reference evidence="1 2" key="1">
    <citation type="journal article" date="2019" name="Microbiol. Resour. Announc.">
        <title>Complete Genome Sequence of Halomonas sulfidaeris Strain Esulfide1 Isolated from a Metal Sulfide Rock at a Depth of 2,200 Meters, Obtained Using Nanopore Sequencing.</title>
        <authorList>
            <person name="Saito M."/>
            <person name="Nishigata A."/>
            <person name="Galipon J."/>
            <person name="Arakawa K."/>
        </authorList>
    </citation>
    <scope>NUCLEOTIDE SEQUENCE [LARGE SCALE GENOMIC DNA]</scope>
    <source>
        <strain evidence="1 2">ATCC BAA-803</strain>
    </source>
</reference>
<protein>
    <submittedName>
        <fullName evidence="1">Uncharacterized protein</fullName>
    </submittedName>
</protein>
<dbReference type="EMBL" id="AP019514">
    <property type="protein sequence ID" value="BBI61891.1"/>
    <property type="molecule type" value="Genomic_DNA"/>
</dbReference>
<proteinExistence type="predicted"/>
<organism evidence="1 2">
    <name type="scientific">Vreelandella sulfidaeris</name>
    <dbReference type="NCBI Taxonomy" id="115553"/>
    <lineage>
        <taxon>Bacteria</taxon>
        <taxon>Pseudomonadati</taxon>
        <taxon>Pseudomonadota</taxon>
        <taxon>Gammaproteobacteria</taxon>
        <taxon>Oceanospirillales</taxon>
        <taxon>Halomonadaceae</taxon>
        <taxon>Vreelandella</taxon>
    </lineage>
</organism>
<evidence type="ECO:0000313" key="1">
    <source>
        <dbReference type="EMBL" id="BBI61891.1"/>
    </source>
</evidence>
<dbReference type="KEGG" id="hsr:HSBAA_31970"/>
<accession>A0A455UBF2</accession>
<evidence type="ECO:0000313" key="2">
    <source>
        <dbReference type="Proteomes" id="UP000320231"/>
    </source>
</evidence>
<name>A0A455UBF2_9GAMM</name>